<comment type="caution">
    <text evidence="1">The sequence shown here is derived from an EMBL/GenBank/DDBJ whole genome shotgun (WGS) entry which is preliminary data.</text>
</comment>
<proteinExistence type="predicted"/>
<keyword evidence="2" id="KW-1185">Reference proteome</keyword>
<protein>
    <submittedName>
        <fullName evidence="1">Uncharacterized protein</fullName>
    </submittedName>
</protein>
<accession>A0A841TR66</accession>
<organism evidence="1 2">
    <name type="scientific">Cohnella xylanilytica</name>
    <dbReference type="NCBI Taxonomy" id="557555"/>
    <lineage>
        <taxon>Bacteria</taxon>
        <taxon>Bacillati</taxon>
        <taxon>Bacillota</taxon>
        <taxon>Bacilli</taxon>
        <taxon>Bacillales</taxon>
        <taxon>Paenibacillaceae</taxon>
        <taxon>Cohnella</taxon>
    </lineage>
</organism>
<evidence type="ECO:0000313" key="2">
    <source>
        <dbReference type="Proteomes" id="UP000553776"/>
    </source>
</evidence>
<dbReference type="Proteomes" id="UP000553776">
    <property type="component" value="Unassembled WGS sequence"/>
</dbReference>
<sequence>MAIRYARPYDEILDELSQALEDIPDFYETFEMTSGEWEELDKAERDVCIRTLADDLFYVLGSSSHAEAGSGKLEYDKARGIIKVTASPQLVHFVALK</sequence>
<dbReference type="RefSeq" id="WP_185134677.1">
    <property type="nucleotide sequence ID" value="NZ_JACJVR010000014.1"/>
</dbReference>
<dbReference type="AlphaFoldDB" id="A0A841TR66"/>
<reference evidence="1 2" key="1">
    <citation type="submission" date="2020-08" db="EMBL/GenBank/DDBJ databases">
        <title>Cohnella phylogeny.</title>
        <authorList>
            <person name="Dunlap C."/>
        </authorList>
    </citation>
    <scope>NUCLEOTIDE SEQUENCE [LARGE SCALE GENOMIC DNA]</scope>
    <source>
        <strain evidence="1 2">DSM 25239</strain>
    </source>
</reference>
<name>A0A841TR66_9BACL</name>
<gene>
    <name evidence="1" type="ORF">H7B90_04430</name>
</gene>
<evidence type="ECO:0000313" key="1">
    <source>
        <dbReference type="EMBL" id="MBB6690645.1"/>
    </source>
</evidence>
<dbReference type="EMBL" id="JACJVR010000014">
    <property type="protein sequence ID" value="MBB6690645.1"/>
    <property type="molecule type" value="Genomic_DNA"/>
</dbReference>